<dbReference type="Gene3D" id="3.30.40.10">
    <property type="entry name" value="Zinc/RING finger domain, C3HC4 (zinc finger)"/>
    <property type="match status" value="1"/>
</dbReference>
<feature type="binding site" evidence="9">
    <location>
        <position position="921"/>
    </location>
    <ligand>
        <name>Zn(2+)</name>
        <dbReference type="ChEBI" id="CHEBI:29105"/>
        <label>2</label>
    </ligand>
</feature>
<reference evidence="13" key="1">
    <citation type="submission" date="2021-12" db="EMBL/GenBank/DDBJ databases">
        <title>Black yeast isolated from Biological Soil Crust.</title>
        <authorList>
            <person name="Kurbessoian T."/>
        </authorList>
    </citation>
    <scope>NUCLEOTIDE SEQUENCE</scope>
    <source>
        <strain evidence="13">CCFEE 5208</strain>
    </source>
</reference>
<evidence type="ECO:0000256" key="4">
    <source>
        <dbReference type="ARBA" id="ARBA00022771"/>
    </source>
</evidence>
<feature type="site" description="Histone H3K4me3 binding" evidence="8">
    <location>
        <position position="889"/>
    </location>
</feature>
<dbReference type="SUPFAM" id="SSF57903">
    <property type="entry name" value="FYVE/PHD zinc finger"/>
    <property type="match status" value="1"/>
</dbReference>
<evidence type="ECO:0000256" key="11">
    <source>
        <dbReference type="SAM" id="MobiDB-lite"/>
    </source>
</evidence>
<feature type="compositionally biased region" description="Polar residues" evidence="11">
    <location>
        <begin position="576"/>
        <end position="587"/>
    </location>
</feature>
<evidence type="ECO:0000313" key="16">
    <source>
        <dbReference type="Proteomes" id="UP001175353"/>
    </source>
</evidence>
<feature type="compositionally biased region" description="Low complexity" evidence="11">
    <location>
        <begin position="552"/>
        <end position="564"/>
    </location>
</feature>
<dbReference type="PROSITE" id="PS01359">
    <property type="entry name" value="ZF_PHD_1"/>
    <property type="match status" value="1"/>
</dbReference>
<dbReference type="InterPro" id="IPR028651">
    <property type="entry name" value="ING_fam"/>
</dbReference>
<feature type="binding site" evidence="9">
    <location>
        <position position="879"/>
    </location>
    <ligand>
        <name>Zn(2+)</name>
        <dbReference type="ChEBI" id="CHEBI:29105"/>
        <label>1</label>
    </ligand>
</feature>
<feature type="compositionally biased region" description="Pro residues" evidence="11">
    <location>
        <begin position="820"/>
        <end position="836"/>
    </location>
</feature>
<name>A0AAN6FWD0_9PEZI</name>
<feature type="binding site" evidence="9">
    <location>
        <position position="897"/>
    </location>
    <ligand>
        <name>Zn(2+)</name>
        <dbReference type="ChEBI" id="CHEBI:29105"/>
        <label>2</label>
    </ligand>
</feature>
<keyword evidence="5 9" id="KW-0862">Zinc</keyword>
<evidence type="ECO:0000256" key="10">
    <source>
        <dbReference type="PROSITE-ProRule" id="PRU00146"/>
    </source>
</evidence>
<feature type="compositionally biased region" description="Acidic residues" evidence="11">
    <location>
        <begin position="779"/>
        <end position="796"/>
    </location>
</feature>
<feature type="domain" description="PHD-type" evidence="12">
    <location>
        <begin position="876"/>
        <end position="927"/>
    </location>
</feature>
<accession>A0AAN6FWD0</accession>
<dbReference type="EMBL" id="JAUJLE010000015">
    <property type="protein sequence ID" value="KAK1008728.1"/>
    <property type="molecule type" value="Genomic_DNA"/>
</dbReference>
<keyword evidence="7" id="KW-0539">Nucleus</keyword>
<feature type="binding site" evidence="9">
    <location>
        <position position="903"/>
    </location>
    <ligand>
        <name>Zn(2+)</name>
        <dbReference type="ChEBI" id="CHEBI:29105"/>
        <label>1</label>
    </ligand>
</feature>
<dbReference type="InterPro" id="IPR019787">
    <property type="entry name" value="Znf_PHD-finger"/>
</dbReference>
<feature type="compositionally biased region" description="Polar residues" evidence="11">
    <location>
        <begin position="457"/>
        <end position="472"/>
    </location>
</feature>
<dbReference type="GO" id="GO:0006325">
    <property type="term" value="P:chromatin organization"/>
    <property type="evidence" value="ECO:0007669"/>
    <property type="project" value="UniProtKB-KW"/>
</dbReference>
<keyword evidence="3 9" id="KW-0479">Metal-binding</keyword>
<feature type="site" description="Histone H3K4me3 binding" evidence="8">
    <location>
        <position position="893"/>
    </location>
</feature>
<evidence type="ECO:0000256" key="2">
    <source>
        <dbReference type="ARBA" id="ARBA00010210"/>
    </source>
</evidence>
<dbReference type="CDD" id="cd15505">
    <property type="entry name" value="PHD_ING"/>
    <property type="match status" value="1"/>
</dbReference>
<feature type="binding site" evidence="9">
    <location>
        <position position="906"/>
    </location>
    <ligand>
        <name>Zn(2+)</name>
        <dbReference type="ChEBI" id="CHEBI:29105"/>
        <label>1</label>
    </ligand>
</feature>
<evidence type="ECO:0000313" key="14">
    <source>
        <dbReference type="EMBL" id="KAK1008728.1"/>
    </source>
</evidence>
<dbReference type="InterPro" id="IPR013083">
    <property type="entry name" value="Znf_RING/FYVE/PHD"/>
</dbReference>
<dbReference type="SMART" id="SM00249">
    <property type="entry name" value="PHD"/>
    <property type="match status" value="1"/>
</dbReference>
<feature type="compositionally biased region" description="Basic and acidic residues" evidence="11">
    <location>
        <begin position="533"/>
        <end position="550"/>
    </location>
</feature>
<dbReference type="Proteomes" id="UP001175353">
    <property type="component" value="Unassembled WGS sequence"/>
</dbReference>
<evidence type="ECO:0000256" key="9">
    <source>
        <dbReference type="PIRSR" id="PIRSR628651-51"/>
    </source>
</evidence>
<feature type="site" description="Histone H3K4me3 binding" evidence="8">
    <location>
        <position position="878"/>
    </location>
</feature>
<comment type="similarity">
    <text evidence="2">Belongs to the ING family.</text>
</comment>
<feature type="compositionally biased region" description="Basic and acidic residues" evidence="11">
    <location>
        <begin position="630"/>
        <end position="642"/>
    </location>
</feature>
<organism evidence="13 15">
    <name type="scientific">Friedmanniomyces endolithicus</name>
    <dbReference type="NCBI Taxonomy" id="329885"/>
    <lineage>
        <taxon>Eukaryota</taxon>
        <taxon>Fungi</taxon>
        <taxon>Dikarya</taxon>
        <taxon>Ascomycota</taxon>
        <taxon>Pezizomycotina</taxon>
        <taxon>Dothideomycetes</taxon>
        <taxon>Dothideomycetidae</taxon>
        <taxon>Mycosphaerellales</taxon>
        <taxon>Teratosphaeriaceae</taxon>
        <taxon>Friedmanniomyces</taxon>
    </lineage>
</organism>
<keyword evidence="4 10" id="KW-0863">Zinc-finger</keyword>
<feature type="compositionally biased region" description="Acidic residues" evidence="11">
    <location>
        <begin position="840"/>
        <end position="873"/>
    </location>
</feature>
<dbReference type="GO" id="GO:0006355">
    <property type="term" value="P:regulation of DNA-templated transcription"/>
    <property type="evidence" value="ECO:0007669"/>
    <property type="project" value="TreeGrafter"/>
</dbReference>
<evidence type="ECO:0000313" key="15">
    <source>
        <dbReference type="Proteomes" id="UP001168146"/>
    </source>
</evidence>
<dbReference type="PROSITE" id="PS50016">
    <property type="entry name" value="ZF_PHD_2"/>
    <property type="match status" value="1"/>
</dbReference>
<proteinExistence type="inferred from homology"/>
<feature type="compositionally biased region" description="Basic and acidic residues" evidence="11">
    <location>
        <begin position="722"/>
        <end position="731"/>
    </location>
</feature>
<dbReference type="AlphaFoldDB" id="A0AAN6FWD0"/>
<dbReference type="GO" id="GO:0008270">
    <property type="term" value="F:zinc ion binding"/>
    <property type="evidence" value="ECO:0007669"/>
    <property type="project" value="UniProtKB-KW"/>
</dbReference>
<feature type="region of interest" description="Disordered" evidence="11">
    <location>
        <begin position="374"/>
        <end position="876"/>
    </location>
</feature>
<feature type="site" description="Histone H3K4me3 binding" evidence="8">
    <location>
        <position position="901"/>
    </location>
</feature>
<feature type="binding site" evidence="9">
    <location>
        <position position="892"/>
    </location>
    <ligand>
        <name>Zn(2+)</name>
        <dbReference type="ChEBI" id="CHEBI:29105"/>
        <label>2</label>
    </ligand>
</feature>
<dbReference type="InterPro" id="IPR024610">
    <property type="entry name" value="ING_N_histone-binding"/>
</dbReference>
<keyword evidence="16" id="KW-1185">Reference proteome</keyword>
<evidence type="ECO:0000256" key="7">
    <source>
        <dbReference type="ARBA" id="ARBA00023242"/>
    </source>
</evidence>
<evidence type="ECO:0000256" key="5">
    <source>
        <dbReference type="ARBA" id="ARBA00022833"/>
    </source>
</evidence>
<reference evidence="14" key="2">
    <citation type="submission" date="2023-06" db="EMBL/GenBank/DDBJ databases">
        <title>Black Yeasts Isolated from many extreme environments.</title>
        <authorList>
            <person name="Coleine C."/>
            <person name="Stajich J.E."/>
            <person name="Selbmann L."/>
        </authorList>
    </citation>
    <scope>NUCLEOTIDE SEQUENCE</scope>
    <source>
        <strain evidence="14">CCFEE 5200</strain>
    </source>
</reference>
<evidence type="ECO:0000256" key="1">
    <source>
        <dbReference type="ARBA" id="ARBA00004123"/>
    </source>
</evidence>
<feature type="compositionally biased region" description="Basic and acidic residues" evidence="11">
    <location>
        <begin position="323"/>
        <end position="338"/>
    </location>
</feature>
<dbReference type="Proteomes" id="UP001168146">
    <property type="component" value="Unassembled WGS sequence"/>
</dbReference>
<sequence length="934" mass="98984">MPPTSNIRKASLAPNGAVDLSSASGPAKRTASGRAIRSNRRPANYYARPFGSLSGPSAAAAVNDVDDTVEPPGFFPALQYFSDAVAALPREVMRQFTLMKEVEAKIHGPSEEMGGMLDKLIELPIVSRKESSRAQGGGGVDGELTAAQHAHGLLSFTASNSATGSATASLINGVGGGLHSARGSIAASAVGEEDVTEEIARRNQYRDLRNLTNSLLSNMDEKNVVLTEANRVLALQLLRVDSVLPHVESELSEEARYGSMTHWAYSDNRVKKAGLVAATRRDVAATNNLAAAANAIHETEIAQARRDAGREAHRDKAKGKRAPPVEHVDSDFEVDRPKKMQGKSAKGKLQNLAQGLGISTMGEPVKKRRNDKGLAVPAMERSNSAATNKGGKASKETAHSTPTAEPSKKAAPKTKPAAVPTKRRVLNSTHNSPAMASSPLHSSFIAANMKPPPANVKPQSTRLRQNSMTNARQEIFSAAQEGSSRPASAAGAKHVGKTNLKRNVQARPDETAEEQSATRTVEQAPKRTATNDSLKREDTDIPDAAAERPHVSRSSSGKISNSNSNKDHHAAARARGQSQSKTSTPRNEQGAFGPEAPTMLRTRSTRSQWNTGDSSGGGGGAAGASPATGTRDESSASDEPKEQGASGGGGVGAGAKSGGKIRREQHQRSVSNSHLIKQLMPFNRSPDLDRGREGSEEDGEGDGVGRVGGDGDEAGDGAQVADGEKVRDGRISRPASRRNTLMRAATDGGVARTSAAPPGTADAGMEDEIEAGAHQQQQGEEEDRQDDNDEMQDVDVDDHHDAHSTALSPPPQPTTTNDPLPFPSPSPSPSASPPPALELDLTDEPGPVEDASMEEPDAELEEPEDSDHDPDDPNEPKYCYCDRGSFGEMVACDNERCAKEWFHIECTELSEAPGDDEQWFCRNCRPVGKGGRRR</sequence>
<feature type="compositionally biased region" description="Polar residues" evidence="11">
    <location>
        <begin position="426"/>
        <end position="441"/>
    </location>
</feature>
<dbReference type="EMBL" id="JASUXU010000008">
    <property type="protein sequence ID" value="KAK0325126.1"/>
    <property type="molecule type" value="Genomic_DNA"/>
</dbReference>
<feature type="compositionally biased region" description="Gly residues" evidence="11">
    <location>
        <begin position="645"/>
        <end position="657"/>
    </location>
</feature>
<protein>
    <recommendedName>
        <fullName evidence="12">PHD-type domain-containing protein</fullName>
    </recommendedName>
</protein>
<feature type="binding site" evidence="9">
    <location>
        <position position="924"/>
    </location>
    <ligand>
        <name>Zn(2+)</name>
        <dbReference type="ChEBI" id="CHEBI:29105"/>
        <label>2</label>
    </ligand>
</feature>
<evidence type="ECO:0000259" key="12">
    <source>
        <dbReference type="PROSITE" id="PS50016"/>
    </source>
</evidence>
<keyword evidence="6" id="KW-0156">Chromatin regulator</keyword>
<dbReference type="GO" id="GO:0033698">
    <property type="term" value="C:Rpd3L complex"/>
    <property type="evidence" value="ECO:0007669"/>
    <property type="project" value="TreeGrafter"/>
</dbReference>
<feature type="region of interest" description="Disordered" evidence="11">
    <location>
        <begin position="305"/>
        <end position="350"/>
    </location>
</feature>
<feature type="region of interest" description="Disordered" evidence="11">
    <location>
        <begin position="16"/>
        <end position="38"/>
    </location>
</feature>
<feature type="binding site" evidence="9">
    <location>
        <position position="881"/>
    </location>
    <ligand>
        <name>Zn(2+)</name>
        <dbReference type="ChEBI" id="CHEBI:29105"/>
        <label>1</label>
    </ligand>
</feature>
<dbReference type="InterPro" id="IPR011011">
    <property type="entry name" value="Znf_FYVE_PHD"/>
</dbReference>
<evidence type="ECO:0000256" key="6">
    <source>
        <dbReference type="ARBA" id="ARBA00022853"/>
    </source>
</evidence>
<dbReference type="PANTHER" id="PTHR10333">
    <property type="entry name" value="INHIBITOR OF GROWTH PROTEIN"/>
    <property type="match status" value="1"/>
</dbReference>
<dbReference type="InterPro" id="IPR001965">
    <property type="entry name" value="Znf_PHD"/>
</dbReference>
<feature type="compositionally biased region" description="Polar residues" evidence="11">
    <location>
        <begin position="601"/>
        <end position="610"/>
    </location>
</feature>
<gene>
    <name evidence="13" type="ORF">LTR82_004113</name>
    <name evidence="14" type="ORF">LTR91_003088</name>
</gene>
<dbReference type="PANTHER" id="PTHR10333:SF42">
    <property type="entry name" value="INHIBITOR OF GROWTH PROTEIN 5"/>
    <property type="match status" value="1"/>
</dbReference>
<dbReference type="GO" id="GO:0070210">
    <property type="term" value="C:Rpd3L-Expanded complex"/>
    <property type="evidence" value="ECO:0007669"/>
    <property type="project" value="TreeGrafter"/>
</dbReference>
<dbReference type="InterPro" id="IPR019786">
    <property type="entry name" value="Zinc_finger_PHD-type_CS"/>
</dbReference>
<evidence type="ECO:0000313" key="13">
    <source>
        <dbReference type="EMBL" id="KAK0325126.1"/>
    </source>
</evidence>
<dbReference type="SMART" id="SM01408">
    <property type="entry name" value="ING"/>
    <property type="match status" value="1"/>
</dbReference>
<evidence type="ECO:0000256" key="3">
    <source>
        <dbReference type="ARBA" id="ARBA00022723"/>
    </source>
</evidence>
<feature type="compositionally biased region" description="Basic and acidic residues" evidence="11">
    <location>
        <begin position="305"/>
        <end position="314"/>
    </location>
</feature>
<comment type="subcellular location">
    <subcellularLocation>
        <location evidence="1">Nucleus</location>
    </subcellularLocation>
</comment>
<evidence type="ECO:0000256" key="8">
    <source>
        <dbReference type="PIRSR" id="PIRSR628651-50"/>
    </source>
</evidence>
<comment type="caution">
    <text evidence="13">The sequence shown here is derived from an EMBL/GenBank/DDBJ whole genome shotgun (WGS) entry which is preliminary data.</text>
</comment>